<feature type="compositionally biased region" description="Basic and acidic residues" evidence="1">
    <location>
        <begin position="75"/>
        <end position="84"/>
    </location>
</feature>
<organism evidence="2 3">
    <name type="scientific">Streptomyces hyderabadensis</name>
    <dbReference type="NCBI Taxonomy" id="598549"/>
    <lineage>
        <taxon>Bacteria</taxon>
        <taxon>Bacillati</taxon>
        <taxon>Actinomycetota</taxon>
        <taxon>Actinomycetes</taxon>
        <taxon>Kitasatosporales</taxon>
        <taxon>Streptomycetaceae</taxon>
        <taxon>Streptomyces</taxon>
    </lineage>
</organism>
<feature type="region of interest" description="Disordered" evidence="1">
    <location>
        <begin position="101"/>
        <end position="140"/>
    </location>
</feature>
<name>A0ABP9HV00_9ACTN</name>
<evidence type="ECO:0008006" key="4">
    <source>
        <dbReference type="Google" id="ProtNLM"/>
    </source>
</evidence>
<feature type="region of interest" description="Disordered" evidence="1">
    <location>
        <begin position="55"/>
        <end position="84"/>
    </location>
</feature>
<accession>A0ABP9HV00</accession>
<evidence type="ECO:0000313" key="3">
    <source>
        <dbReference type="Proteomes" id="UP001500610"/>
    </source>
</evidence>
<dbReference type="EMBL" id="BAABIV010000005">
    <property type="protein sequence ID" value="GAA4979260.1"/>
    <property type="molecule type" value="Genomic_DNA"/>
</dbReference>
<sequence>MAYGWAQRFWRAYAQLLKKLPIPRTNWVATYTSADSCWEFADQQSPSMGLTCGRVEPGDVRRSQKARETNVGPQKSREVNARSQKACEVRMRAEHEADGAELRAVNGTTAPVSHVGRPETRAQYSVHKRRSSRGNSDPAV</sequence>
<gene>
    <name evidence="2" type="ORF">GCM10023257_16360</name>
</gene>
<feature type="compositionally biased region" description="Basic and acidic residues" evidence="1">
    <location>
        <begin position="56"/>
        <end position="68"/>
    </location>
</feature>
<protein>
    <recommendedName>
        <fullName evidence="4">Transposase</fullName>
    </recommendedName>
</protein>
<evidence type="ECO:0000256" key="1">
    <source>
        <dbReference type="SAM" id="MobiDB-lite"/>
    </source>
</evidence>
<proteinExistence type="predicted"/>
<reference evidence="3" key="1">
    <citation type="journal article" date="2019" name="Int. J. Syst. Evol. Microbiol.">
        <title>The Global Catalogue of Microorganisms (GCM) 10K type strain sequencing project: providing services to taxonomists for standard genome sequencing and annotation.</title>
        <authorList>
            <consortium name="The Broad Institute Genomics Platform"/>
            <consortium name="The Broad Institute Genome Sequencing Center for Infectious Disease"/>
            <person name="Wu L."/>
            <person name="Ma J."/>
        </authorList>
    </citation>
    <scope>NUCLEOTIDE SEQUENCE [LARGE SCALE GENOMIC DNA]</scope>
    <source>
        <strain evidence="3">JCM 17657</strain>
    </source>
</reference>
<evidence type="ECO:0000313" key="2">
    <source>
        <dbReference type="EMBL" id="GAA4979260.1"/>
    </source>
</evidence>
<dbReference type="Proteomes" id="UP001500610">
    <property type="component" value="Unassembled WGS sequence"/>
</dbReference>
<comment type="caution">
    <text evidence="2">The sequence shown here is derived from an EMBL/GenBank/DDBJ whole genome shotgun (WGS) entry which is preliminary data.</text>
</comment>
<keyword evidence="3" id="KW-1185">Reference proteome</keyword>